<dbReference type="PROSITE" id="PS50893">
    <property type="entry name" value="ABC_TRANSPORTER_2"/>
    <property type="match status" value="1"/>
</dbReference>
<sequence>MTNSALEVKGLSKAYGEKSVLEDLSFSAALNDFSVICGKPGNGKSVLVRTIMGLEEIDAGQIFVRGVDVTNADPGSRDIGYIPQSFALYPHFSVRENIEYPLSLIKASAEVKAEAVERVSELLKITDLLNKKPVELSGGQKQRVAIARGLSKSTDVYVLDDPLVGLDFKLRERLIEDLRLTQEKLKVAFVYITSDPLEALQLAKTVLILAHGKIVQQGPLVDVYDTPLSLPAMTTLGFPEANVVSGSISGSTFKSAIFDAQVDITGNHTTAIAGIRPEGLLVGEHPGTISVGAKLTLMENLGSEFAAYVDVKGTQLVTVISRTDSESIKALESGNLTISIKPEAITLFDSVSEKKIGKGVSRV</sequence>
<dbReference type="InterPro" id="IPR047641">
    <property type="entry name" value="ABC_transpr_MalK/UgpC-like"/>
</dbReference>
<proteinExistence type="predicted"/>
<dbReference type="SUPFAM" id="SSF52540">
    <property type="entry name" value="P-loop containing nucleoside triphosphate hydrolases"/>
    <property type="match status" value="1"/>
</dbReference>
<dbReference type="GO" id="GO:0005524">
    <property type="term" value="F:ATP binding"/>
    <property type="evidence" value="ECO:0007669"/>
    <property type="project" value="UniProtKB-KW"/>
</dbReference>
<dbReference type="PANTHER" id="PTHR43875:SF1">
    <property type="entry name" value="OSMOPROTECTIVE COMPOUNDS UPTAKE ATP-BINDING PROTEIN GGTA"/>
    <property type="match status" value="1"/>
</dbReference>
<gene>
    <name evidence="5" type="ORF">UFOPK3554_00569</name>
</gene>
<dbReference type="InterPro" id="IPR003439">
    <property type="entry name" value="ABC_transporter-like_ATP-bd"/>
</dbReference>
<keyword evidence="3" id="KW-0067">ATP-binding</keyword>
<dbReference type="Gene3D" id="3.40.50.300">
    <property type="entry name" value="P-loop containing nucleotide triphosphate hydrolases"/>
    <property type="match status" value="1"/>
</dbReference>
<evidence type="ECO:0000256" key="2">
    <source>
        <dbReference type="ARBA" id="ARBA00022741"/>
    </source>
</evidence>
<dbReference type="InterPro" id="IPR027417">
    <property type="entry name" value="P-loop_NTPase"/>
</dbReference>
<dbReference type="GO" id="GO:0016887">
    <property type="term" value="F:ATP hydrolysis activity"/>
    <property type="evidence" value="ECO:0007669"/>
    <property type="project" value="InterPro"/>
</dbReference>
<dbReference type="Gene3D" id="2.40.50.100">
    <property type="match status" value="1"/>
</dbReference>
<dbReference type="PANTHER" id="PTHR43875">
    <property type="entry name" value="MALTODEXTRIN IMPORT ATP-BINDING PROTEIN MSMX"/>
    <property type="match status" value="1"/>
</dbReference>
<evidence type="ECO:0000313" key="5">
    <source>
        <dbReference type="EMBL" id="CAB5239943.1"/>
    </source>
</evidence>
<dbReference type="PROSITE" id="PS00211">
    <property type="entry name" value="ABC_TRANSPORTER_1"/>
    <property type="match status" value="1"/>
</dbReference>
<dbReference type="EMBL" id="CAFBSG010000006">
    <property type="protein sequence ID" value="CAB5239943.1"/>
    <property type="molecule type" value="Genomic_DNA"/>
</dbReference>
<evidence type="ECO:0000256" key="1">
    <source>
        <dbReference type="ARBA" id="ARBA00022448"/>
    </source>
</evidence>
<protein>
    <submittedName>
        <fullName evidence="5">Unannotated protein</fullName>
    </submittedName>
</protein>
<evidence type="ECO:0000256" key="3">
    <source>
        <dbReference type="ARBA" id="ARBA00022840"/>
    </source>
</evidence>
<dbReference type="InterPro" id="IPR003593">
    <property type="entry name" value="AAA+_ATPase"/>
</dbReference>
<name>A0A6J7XS37_9ZZZZ</name>
<dbReference type="AlphaFoldDB" id="A0A6J7XS37"/>
<feature type="domain" description="ABC transporter" evidence="4">
    <location>
        <begin position="6"/>
        <end position="236"/>
    </location>
</feature>
<dbReference type="SUPFAM" id="SSF50331">
    <property type="entry name" value="MOP-like"/>
    <property type="match status" value="1"/>
</dbReference>
<organism evidence="5">
    <name type="scientific">freshwater metagenome</name>
    <dbReference type="NCBI Taxonomy" id="449393"/>
    <lineage>
        <taxon>unclassified sequences</taxon>
        <taxon>metagenomes</taxon>
        <taxon>ecological metagenomes</taxon>
    </lineage>
</organism>
<dbReference type="Gene3D" id="2.40.50.140">
    <property type="entry name" value="Nucleic acid-binding proteins"/>
    <property type="match status" value="1"/>
</dbReference>
<evidence type="ECO:0000259" key="4">
    <source>
        <dbReference type="PROSITE" id="PS50893"/>
    </source>
</evidence>
<dbReference type="InterPro" id="IPR017871">
    <property type="entry name" value="ABC_transporter-like_CS"/>
</dbReference>
<dbReference type="InterPro" id="IPR012340">
    <property type="entry name" value="NA-bd_OB-fold"/>
</dbReference>
<reference evidence="5" key="1">
    <citation type="submission" date="2020-05" db="EMBL/GenBank/DDBJ databases">
        <authorList>
            <person name="Chiriac C."/>
            <person name="Salcher M."/>
            <person name="Ghai R."/>
            <person name="Kavagutti S V."/>
        </authorList>
    </citation>
    <scope>NUCLEOTIDE SEQUENCE</scope>
</reference>
<dbReference type="SMART" id="SM00382">
    <property type="entry name" value="AAA"/>
    <property type="match status" value="1"/>
</dbReference>
<accession>A0A6J7XS37</accession>
<dbReference type="GO" id="GO:0055052">
    <property type="term" value="C:ATP-binding cassette (ABC) transporter complex, substrate-binding subunit-containing"/>
    <property type="evidence" value="ECO:0007669"/>
    <property type="project" value="TreeGrafter"/>
</dbReference>
<dbReference type="InterPro" id="IPR008995">
    <property type="entry name" value="Mo/tungstate-bd_C_term_dom"/>
</dbReference>
<keyword evidence="2" id="KW-0547">Nucleotide-binding</keyword>
<dbReference type="Pfam" id="PF00005">
    <property type="entry name" value="ABC_tran"/>
    <property type="match status" value="1"/>
</dbReference>
<keyword evidence="1" id="KW-0813">Transport</keyword>